<dbReference type="RefSeq" id="WP_184129730.1">
    <property type="nucleotide sequence ID" value="NZ_JACHKT010000002.1"/>
</dbReference>
<comment type="caution">
    <text evidence="8">The sequence shown here is derived from an EMBL/GenBank/DDBJ whole genome shotgun (WGS) entry which is preliminary data.</text>
</comment>
<dbReference type="PANTHER" id="PTHR33452:SF1">
    <property type="entry name" value="INNER MEMBRANE PROTEIN YPHA-RELATED"/>
    <property type="match status" value="1"/>
</dbReference>
<dbReference type="InterPro" id="IPR032808">
    <property type="entry name" value="DoxX"/>
</dbReference>
<dbReference type="Proteomes" id="UP000524404">
    <property type="component" value="Unassembled WGS sequence"/>
</dbReference>
<accession>A0A841EF19</accession>
<evidence type="ECO:0000256" key="2">
    <source>
        <dbReference type="ARBA" id="ARBA00006679"/>
    </source>
</evidence>
<keyword evidence="4 7" id="KW-0812">Transmembrane</keyword>
<evidence type="ECO:0000256" key="1">
    <source>
        <dbReference type="ARBA" id="ARBA00004651"/>
    </source>
</evidence>
<keyword evidence="3" id="KW-1003">Cell membrane</keyword>
<proteinExistence type="inferred from homology"/>
<dbReference type="Pfam" id="PF07681">
    <property type="entry name" value="DoxX"/>
    <property type="match status" value="1"/>
</dbReference>
<comment type="subcellular location">
    <subcellularLocation>
        <location evidence="1">Cell membrane</location>
        <topology evidence="1">Multi-pass membrane protein</topology>
    </subcellularLocation>
</comment>
<evidence type="ECO:0000256" key="7">
    <source>
        <dbReference type="SAM" id="Phobius"/>
    </source>
</evidence>
<evidence type="ECO:0000256" key="4">
    <source>
        <dbReference type="ARBA" id="ARBA00022692"/>
    </source>
</evidence>
<keyword evidence="5 7" id="KW-1133">Transmembrane helix</keyword>
<name>A0A841EF19_9BACT</name>
<gene>
    <name evidence="8" type="ORF">HNP25_000502</name>
</gene>
<dbReference type="EMBL" id="JACHKT010000002">
    <property type="protein sequence ID" value="MBB6001862.1"/>
    <property type="molecule type" value="Genomic_DNA"/>
</dbReference>
<organism evidence="8 9">
    <name type="scientific">Arcicella rosea</name>
    <dbReference type="NCBI Taxonomy" id="502909"/>
    <lineage>
        <taxon>Bacteria</taxon>
        <taxon>Pseudomonadati</taxon>
        <taxon>Bacteroidota</taxon>
        <taxon>Cytophagia</taxon>
        <taxon>Cytophagales</taxon>
        <taxon>Flectobacillaceae</taxon>
        <taxon>Arcicella</taxon>
    </lineage>
</organism>
<keyword evidence="6 7" id="KW-0472">Membrane</keyword>
<dbReference type="InterPro" id="IPR051907">
    <property type="entry name" value="DoxX-like_oxidoreductase"/>
</dbReference>
<evidence type="ECO:0000256" key="6">
    <source>
        <dbReference type="ARBA" id="ARBA00023136"/>
    </source>
</evidence>
<dbReference type="AlphaFoldDB" id="A0A841EF19"/>
<sequence>MTTIESIENWGDRHHPAWLDIVRIGLGLLLFFKGMSFIGDTSYLSTLVEGLHFNAWTFVAVHYVAFAHLVGGLLITLGCLTRLAAASQVPILFVAVFFANIRNGFTFVNSELWLSIVVLLLLGLFWLIGSGKFSFDEYVKNHPAYKMK</sequence>
<evidence type="ECO:0000256" key="3">
    <source>
        <dbReference type="ARBA" id="ARBA00022475"/>
    </source>
</evidence>
<feature type="transmembrane region" description="Helical" evidence="7">
    <location>
        <begin position="113"/>
        <end position="135"/>
    </location>
</feature>
<keyword evidence="9" id="KW-1185">Reference proteome</keyword>
<feature type="transmembrane region" description="Helical" evidence="7">
    <location>
        <begin position="51"/>
        <end position="76"/>
    </location>
</feature>
<comment type="similarity">
    <text evidence="2">Belongs to the DoxX family.</text>
</comment>
<protein>
    <submittedName>
        <fullName evidence="8">Putative membrane protein YphA (DoxX/SURF4 family)</fullName>
    </submittedName>
</protein>
<feature type="transmembrane region" description="Helical" evidence="7">
    <location>
        <begin position="83"/>
        <end position="101"/>
    </location>
</feature>
<reference evidence="8 9" key="1">
    <citation type="submission" date="2020-08" db="EMBL/GenBank/DDBJ databases">
        <title>Functional genomics of gut bacteria from endangered species of beetles.</title>
        <authorList>
            <person name="Carlos-Shanley C."/>
        </authorList>
    </citation>
    <scope>NUCLEOTIDE SEQUENCE [LARGE SCALE GENOMIC DNA]</scope>
    <source>
        <strain evidence="8 9">S00070</strain>
    </source>
</reference>
<dbReference type="PANTHER" id="PTHR33452">
    <property type="entry name" value="OXIDOREDUCTASE CATD-RELATED"/>
    <property type="match status" value="1"/>
</dbReference>
<evidence type="ECO:0000256" key="5">
    <source>
        <dbReference type="ARBA" id="ARBA00022989"/>
    </source>
</evidence>
<feature type="transmembrane region" description="Helical" evidence="7">
    <location>
        <begin position="21"/>
        <end position="39"/>
    </location>
</feature>
<evidence type="ECO:0000313" key="9">
    <source>
        <dbReference type="Proteomes" id="UP000524404"/>
    </source>
</evidence>
<dbReference type="GO" id="GO:0005886">
    <property type="term" value="C:plasma membrane"/>
    <property type="evidence" value="ECO:0007669"/>
    <property type="project" value="UniProtKB-SubCell"/>
</dbReference>
<evidence type="ECO:0000313" key="8">
    <source>
        <dbReference type="EMBL" id="MBB6001862.1"/>
    </source>
</evidence>